<organism evidence="1 2">
    <name type="scientific">miscellaneous Crenarchaeota group-15 archaeon DG-45</name>
    <dbReference type="NCBI Taxonomy" id="1685127"/>
    <lineage>
        <taxon>Archaea</taxon>
        <taxon>Candidatus Bathyarchaeota</taxon>
        <taxon>MCG-15</taxon>
    </lineage>
</organism>
<evidence type="ECO:0000313" key="2">
    <source>
        <dbReference type="Proteomes" id="UP000037210"/>
    </source>
</evidence>
<dbReference type="AlphaFoldDB" id="A0A0M0BNA9"/>
<protein>
    <submittedName>
        <fullName evidence="1">Uncharacterized protein</fullName>
    </submittedName>
</protein>
<sequence length="62" mass="7168">MVNAESSDSKLWILKKQKKSPEMADALVSNIFNELDNGFHKFWSDSDVILKNRLIMLSQVRT</sequence>
<dbReference type="EMBL" id="LFWZ01000043">
    <property type="protein sequence ID" value="KON30057.1"/>
    <property type="molecule type" value="Genomic_DNA"/>
</dbReference>
<evidence type="ECO:0000313" key="1">
    <source>
        <dbReference type="EMBL" id="KON30057.1"/>
    </source>
</evidence>
<gene>
    <name evidence="1" type="ORF">AC482_04890</name>
</gene>
<dbReference type="Proteomes" id="UP000037210">
    <property type="component" value="Unassembled WGS sequence"/>
</dbReference>
<accession>A0A0M0BNA9</accession>
<proteinExistence type="predicted"/>
<name>A0A0M0BNA9_9ARCH</name>
<comment type="caution">
    <text evidence="1">The sequence shown here is derived from an EMBL/GenBank/DDBJ whole genome shotgun (WGS) entry which is preliminary data.</text>
</comment>
<reference evidence="1 2" key="1">
    <citation type="submission" date="2015-06" db="EMBL/GenBank/DDBJ databases">
        <title>New insights into the roles of widespread benthic archaea in carbon and nitrogen cycling.</title>
        <authorList>
            <person name="Lazar C.S."/>
            <person name="Baker B.J."/>
            <person name="Seitz K.W."/>
            <person name="Hyde A.S."/>
            <person name="Dick G.J."/>
            <person name="Hinrichs K.-U."/>
            <person name="Teske A.P."/>
        </authorList>
    </citation>
    <scope>NUCLEOTIDE SEQUENCE [LARGE SCALE GENOMIC DNA]</scope>
    <source>
        <strain evidence="1">DG-45</strain>
    </source>
</reference>